<dbReference type="Proteomes" id="UP000322244">
    <property type="component" value="Unassembled WGS sequence"/>
</dbReference>
<name>A0A5A7S4J3_9NOCA</name>
<comment type="caution">
    <text evidence="2">The sequence shown here is derived from an EMBL/GenBank/DDBJ whole genome shotgun (WGS) entry which is preliminary data.</text>
</comment>
<organism evidence="2 3">
    <name type="scientific">Antrihabitans cavernicola</name>
    <dbReference type="NCBI Taxonomy" id="2495913"/>
    <lineage>
        <taxon>Bacteria</taxon>
        <taxon>Bacillati</taxon>
        <taxon>Actinomycetota</taxon>
        <taxon>Actinomycetes</taxon>
        <taxon>Mycobacteriales</taxon>
        <taxon>Nocardiaceae</taxon>
        <taxon>Antrihabitans</taxon>
    </lineage>
</organism>
<evidence type="ECO:0000313" key="3">
    <source>
        <dbReference type="Proteomes" id="UP000322244"/>
    </source>
</evidence>
<dbReference type="RefSeq" id="WP_149433191.1">
    <property type="nucleotide sequence ID" value="NZ_VLNY01000026.1"/>
</dbReference>
<reference evidence="2 3" key="1">
    <citation type="submission" date="2019-07" db="EMBL/GenBank/DDBJ databases">
        <title>Rhodococcus cavernicolus sp. nov., isolated from a cave.</title>
        <authorList>
            <person name="Lee S.D."/>
        </authorList>
    </citation>
    <scope>NUCLEOTIDE SEQUENCE [LARGE SCALE GENOMIC DNA]</scope>
    <source>
        <strain evidence="2 3">C1-24</strain>
    </source>
</reference>
<keyword evidence="1" id="KW-0812">Transmembrane</keyword>
<proteinExistence type="predicted"/>
<keyword evidence="1" id="KW-0472">Membrane</keyword>
<feature type="transmembrane region" description="Helical" evidence="1">
    <location>
        <begin position="7"/>
        <end position="30"/>
    </location>
</feature>
<gene>
    <name evidence="2" type="ORF">FOY51_26110</name>
</gene>
<feature type="transmembrane region" description="Helical" evidence="1">
    <location>
        <begin position="36"/>
        <end position="57"/>
    </location>
</feature>
<keyword evidence="3" id="KW-1185">Reference proteome</keyword>
<evidence type="ECO:0000313" key="2">
    <source>
        <dbReference type="EMBL" id="KAA0016566.1"/>
    </source>
</evidence>
<protein>
    <submittedName>
        <fullName evidence="2">Uncharacterized protein</fullName>
    </submittedName>
</protein>
<accession>A0A5A7S4J3</accession>
<keyword evidence="1" id="KW-1133">Transmembrane helix</keyword>
<sequence>MRNDVVGYIGYVLVLIGAAAGGLWLIALGYGSTTRATIAGVVAVVLLVAGIGTLTLIHLRRQVIDPVEPEPTANEVSKYRNQHPR</sequence>
<dbReference type="EMBL" id="VLNY01000026">
    <property type="protein sequence ID" value="KAA0016566.1"/>
    <property type="molecule type" value="Genomic_DNA"/>
</dbReference>
<evidence type="ECO:0000256" key="1">
    <source>
        <dbReference type="SAM" id="Phobius"/>
    </source>
</evidence>
<dbReference type="AlphaFoldDB" id="A0A5A7S4J3"/>